<evidence type="ECO:0000313" key="3">
    <source>
        <dbReference type="Proteomes" id="UP001201980"/>
    </source>
</evidence>
<feature type="compositionally biased region" description="Low complexity" evidence="1">
    <location>
        <begin position="554"/>
        <end position="579"/>
    </location>
</feature>
<feature type="compositionally biased region" description="Low complexity" evidence="1">
    <location>
        <begin position="345"/>
        <end position="358"/>
    </location>
</feature>
<feature type="region of interest" description="Disordered" evidence="1">
    <location>
        <begin position="550"/>
        <end position="584"/>
    </location>
</feature>
<feature type="region of interest" description="Disordered" evidence="1">
    <location>
        <begin position="622"/>
        <end position="651"/>
    </location>
</feature>
<feature type="compositionally biased region" description="Low complexity" evidence="1">
    <location>
        <begin position="638"/>
        <end position="651"/>
    </location>
</feature>
<accession>A0AAD5WNL8</accession>
<evidence type="ECO:0000256" key="1">
    <source>
        <dbReference type="SAM" id="MobiDB-lite"/>
    </source>
</evidence>
<feature type="compositionally biased region" description="Polar residues" evidence="1">
    <location>
        <begin position="758"/>
        <end position="771"/>
    </location>
</feature>
<evidence type="ECO:0000313" key="2">
    <source>
        <dbReference type="EMBL" id="KAJ2895285.1"/>
    </source>
</evidence>
<dbReference type="AlphaFoldDB" id="A0AAD5WNL8"/>
<proteinExistence type="predicted"/>
<feature type="compositionally biased region" description="Polar residues" evidence="1">
    <location>
        <begin position="105"/>
        <end position="119"/>
    </location>
</feature>
<feature type="compositionally biased region" description="Low complexity" evidence="1">
    <location>
        <begin position="730"/>
        <end position="747"/>
    </location>
</feature>
<feature type="compositionally biased region" description="Polar residues" evidence="1">
    <location>
        <begin position="222"/>
        <end position="237"/>
    </location>
</feature>
<feature type="compositionally biased region" description="Low complexity" evidence="1">
    <location>
        <begin position="138"/>
        <end position="158"/>
    </location>
</feature>
<feature type="compositionally biased region" description="Low complexity" evidence="1">
    <location>
        <begin position="791"/>
        <end position="807"/>
    </location>
</feature>
<reference evidence="2" key="1">
    <citation type="submission" date="2022-07" db="EMBL/GenBank/DDBJ databases">
        <title>Draft genome sequence of Zalerion maritima ATCC 34329, a (micro)plastics degrading marine fungus.</title>
        <authorList>
            <person name="Paco A."/>
            <person name="Goncalves M.F.M."/>
            <person name="Rocha-Santos T.A.P."/>
            <person name="Alves A."/>
        </authorList>
    </citation>
    <scope>NUCLEOTIDE SEQUENCE</scope>
    <source>
        <strain evidence="2">ATCC 34329</strain>
    </source>
</reference>
<feature type="region of interest" description="Disordered" evidence="1">
    <location>
        <begin position="465"/>
        <end position="509"/>
    </location>
</feature>
<feature type="compositionally biased region" description="Low complexity" evidence="1">
    <location>
        <begin position="475"/>
        <end position="496"/>
    </location>
</feature>
<gene>
    <name evidence="2" type="ORF">MKZ38_006724</name>
</gene>
<comment type="caution">
    <text evidence="2">The sequence shown here is derived from an EMBL/GenBank/DDBJ whole genome shotgun (WGS) entry which is preliminary data.</text>
</comment>
<dbReference type="Proteomes" id="UP001201980">
    <property type="component" value="Unassembled WGS sequence"/>
</dbReference>
<sequence>MATPNQNQWAAYGGQQQQQQQQQYQQQPYQQYQTQPQPQQYQPQYQQQPTEGHQTSQYGQQHHGGQPQGPSQQQQQHYQYQAQPQQQPQPQQYQGQQYAGGFTHAPTSHANTQIPTNYSFPPPPAPAAPQASHHKQKPQQQQQHEQYQGHYQPGQPQQTVYQPSPPAQHQQQFPTYTPAPPSQPPGPPSGTYEHQPPTTTQPPQISQTLTATPPTTGYAVPGQTQSASPQEPNTSVVGATAQPPGHPTNTPPNAAAAGTGGIPPGQPGSGLASRLNYKDWSKKFNKESAEKIFNKENADKMMTAGKKYFSTGGKILDKVSAPIMPILAVGDENMAAAWRMQQEMKLQKMKQQQQQGGQPAADGSITTDPAAAAAATEGTLGGQNAALLSQTATTTAAPSAATTTATASTGIPVATSTVLSIPTTEIIQPNASGTPQPATSQAGVASPASTTLQPWQTVPAAAPVTSPIQVPGIGAPQSPSPTTAATGPPTTQAQAPVQPPPAQLAQSPQTGLEDLTPLIAALQAAHQQAIASGQPGAGANEAMLIEMLKKQQQEKLQQQQQQQQQSPAPVASPLPSAIPQDFIQSPPIQASQPEQALNPAATCPSVPMVTPGSATLAGISVTMPSSTASPNPQVSNMAQPPTGAHHPAPAHVWGPAGVDHASQVPVSQLGGAMASPPTTIAPSPDGGQPSATASPQPPMTLYGKPVNPLISNLLAQNSQTLAPSMSGHAPSAISSVPMSSSPSPQSSVANLTPLPGTPGSQGQQHTPVSSQQSFGIMADAVQNFPRHQSTPPAQLAQVQQPQQQAPVHSPPKVHAPAQAPAQSSPATSIPPPTAIPNTLPLPRDALDTNTWIPFTSPVHGINSLVVPPSTTLIPQSPNLLQSTIPPGPSTSAPLVLEIELLFTPACIQSYLTQLHGLSGNAETPLTVPLRTRGDVLPQASAPLCVDGELSPVATSSSVYKMAVQSPFGHGIAVTVMGPREPQGLCRRHGEAVARSIQWVDRAVVGRNVSASFTGTTWRHTFPSPDKASQVPAMNGVSETREYAFAAGNRYTFRKNVAGVTDGYGNNVVGLGLPGDGMEPASTAGSFEVWEYNGGGVAHLVLIEDGVGTTVTSLKRGGEAGREFVEVEEERKYFRVWN</sequence>
<keyword evidence="3" id="KW-1185">Reference proteome</keyword>
<feature type="compositionally biased region" description="Polar residues" evidence="1">
    <location>
        <begin position="622"/>
        <end position="637"/>
    </location>
</feature>
<feature type="region of interest" description="Disordered" evidence="1">
    <location>
        <begin position="785"/>
        <end position="838"/>
    </location>
</feature>
<feature type="region of interest" description="Disordered" evidence="1">
    <location>
        <begin position="721"/>
        <end position="771"/>
    </location>
</feature>
<feature type="region of interest" description="Disordered" evidence="1">
    <location>
        <begin position="1"/>
        <end position="274"/>
    </location>
</feature>
<feature type="compositionally biased region" description="Low complexity" evidence="1">
    <location>
        <begin position="189"/>
        <end position="208"/>
    </location>
</feature>
<name>A0AAD5WNL8_9PEZI</name>
<feature type="compositionally biased region" description="Low complexity" evidence="1">
    <location>
        <begin position="15"/>
        <end position="101"/>
    </location>
</feature>
<protein>
    <submittedName>
        <fullName evidence="2">Uncharacterized protein</fullName>
    </submittedName>
</protein>
<feature type="region of interest" description="Disordered" evidence="1">
    <location>
        <begin position="427"/>
        <end position="451"/>
    </location>
</feature>
<feature type="region of interest" description="Disordered" evidence="1">
    <location>
        <begin position="668"/>
        <end position="704"/>
    </location>
</feature>
<organism evidence="2 3">
    <name type="scientific">Zalerion maritima</name>
    <dbReference type="NCBI Taxonomy" id="339359"/>
    <lineage>
        <taxon>Eukaryota</taxon>
        <taxon>Fungi</taxon>
        <taxon>Dikarya</taxon>
        <taxon>Ascomycota</taxon>
        <taxon>Pezizomycotina</taxon>
        <taxon>Sordariomycetes</taxon>
        <taxon>Lulworthiomycetidae</taxon>
        <taxon>Lulworthiales</taxon>
        <taxon>Lulworthiaceae</taxon>
        <taxon>Zalerion</taxon>
    </lineage>
</organism>
<dbReference type="EMBL" id="JAKWBI020000414">
    <property type="protein sequence ID" value="KAJ2895285.1"/>
    <property type="molecule type" value="Genomic_DNA"/>
</dbReference>
<feature type="compositionally biased region" description="Polar residues" evidence="1">
    <location>
        <begin position="159"/>
        <end position="173"/>
    </location>
</feature>
<feature type="region of interest" description="Disordered" evidence="1">
    <location>
        <begin position="345"/>
        <end position="376"/>
    </location>
</feature>
<feature type="compositionally biased region" description="Low complexity" evidence="1">
    <location>
        <begin position="815"/>
        <end position="827"/>
    </location>
</feature>
<feature type="compositionally biased region" description="Pro residues" evidence="1">
    <location>
        <begin position="177"/>
        <end position="188"/>
    </location>
</feature>